<accession>A0A1I1SA05</accession>
<evidence type="ECO:0000259" key="7">
    <source>
        <dbReference type="PROSITE" id="PS51645"/>
    </source>
</evidence>
<comment type="cofactor">
    <cofactor evidence="1">
        <name>(6R)-5,10-methylene-5,6,7,8-tetrahydrofolate</name>
        <dbReference type="ChEBI" id="CHEBI:15636"/>
    </cofactor>
</comment>
<evidence type="ECO:0000313" key="9">
    <source>
        <dbReference type="Proteomes" id="UP000325289"/>
    </source>
</evidence>
<dbReference type="InterPro" id="IPR036134">
    <property type="entry name" value="Crypto/Photolyase_FAD-like_sf"/>
</dbReference>
<evidence type="ECO:0000256" key="1">
    <source>
        <dbReference type="ARBA" id="ARBA00001932"/>
    </source>
</evidence>
<keyword evidence="8" id="KW-0456">Lyase</keyword>
<dbReference type="PANTHER" id="PTHR11455">
    <property type="entry name" value="CRYPTOCHROME"/>
    <property type="match status" value="1"/>
</dbReference>
<feature type="binding site" evidence="4">
    <location>
        <begin position="235"/>
        <end position="239"/>
    </location>
    <ligand>
        <name>FAD</name>
        <dbReference type="ChEBI" id="CHEBI:57692"/>
    </ligand>
</feature>
<dbReference type="OrthoDB" id="9772484at2"/>
<protein>
    <submittedName>
        <fullName evidence="8">Deoxyribodipyrimidine photo-lyase</fullName>
    </submittedName>
</protein>
<dbReference type="GO" id="GO:0003904">
    <property type="term" value="F:deoxyribodipyrimidine photo-lyase activity"/>
    <property type="evidence" value="ECO:0007669"/>
    <property type="project" value="TreeGrafter"/>
</dbReference>
<evidence type="ECO:0000313" key="8">
    <source>
        <dbReference type="EMBL" id="SFD43331.1"/>
    </source>
</evidence>
<dbReference type="Gene3D" id="1.10.579.10">
    <property type="entry name" value="DNA Cyclobutane Dipyrimidine Photolyase, subunit A, domain 3"/>
    <property type="match status" value="1"/>
</dbReference>
<proteinExistence type="inferred from homology"/>
<comment type="cofactor">
    <cofactor evidence="4">
        <name>FAD</name>
        <dbReference type="ChEBI" id="CHEBI:57692"/>
    </cofactor>
    <text evidence="4">Binds 1 FAD per subunit.</text>
</comment>
<dbReference type="GO" id="GO:0009416">
    <property type="term" value="P:response to light stimulus"/>
    <property type="evidence" value="ECO:0007669"/>
    <property type="project" value="TreeGrafter"/>
</dbReference>
<feature type="domain" description="Photolyase/cryptochrome alpha/beta" evidence="7">
    <location>
        <begin position="4"/>
        <end position="130"/>
    </location>
</feature>
<dbReference type="SUPFAM" id="SSF52425">
    <property type="entry name" value="Cryptochrome/photolyase, N-terminal domain"/>
    <property type="match status" value="1"/>
</dbReference>
<dbReference type="Gene3D" id="3.40.50.620">
    <property type="entry name" value="HUPs"/>
    <property type="match status" value="1"/>
</dbReference>
<dbReference type="PANTHER" id="PTHR11455:SF9">
    <property type="entry name" value="CRYPTOCHROME CIRCADIAN CLOCK 5 ISOFORM X1"/>
    <property type="match status" value="1"/>
</dbReference>
<dbReference type="AlphaFoldDB" id="A0A1I1SA05"/>
<dbReference type="EMBL" id="FOMS01000001">
    <property type="protein sequence ID" value="SFD43331.1"/>
    <property type="molecule type" value="Genomic_DNA"/>
</dbReference>
<organism evidence="8 9">
    <name type="scientific">Roseivivax sediminis</name>
    <dbReference type="NCBI Taxonomy" id="936889"/>
    <lineage>
        <taxon>Bacteria</taxon>
        <taxon>Pseudomonadati</taxon>
        <taxon>Pseudomonadota</taxon>
        <taxon>Alphaproteobacteria</taxon>
        <taxon>Rhodobacterales</taxon>
        <taxon>Roseobacteraceae</taxon>
        <taxon>Roseivivax</taxon>
    </lineage>
</organism>
<feature type="site" description="Electron transfer via tryptophanyl radical" evidence="5">
    <location>
        <position position="359"/>
    </location>
</feature>
<evidence type="ECO:0000256" key="3">
    <source>
        <dbReference type="ARBA" id="ARBA00022827"/>
    </source>
</evidence>
<keyword evidence="6" id="KW-0157">Chromophore</keyword>
<feature type="site" description="Electron transfer via tryptophanyl radical" evidence="5">
    <location>
        <position position="304"/>
    </location>
</feature>
<dbReference type="InterPro" id="IPR005101">
    <property type="entry name" value="Cryptochr/Photolyase_FAD-bd"/>
</dbReference>
<feature type="site" description="Electron transfer via tryptophanyl radical" evidence="5">
    <location>
        <position position="382"/>
    </location>
</feature>
<comment type="similarity">
    <text evidence="6">Belongs to the DNA photolyase family.</text>
</comment>
<feature type="binding site" evidence="4">
    <location>
        <position position="223"/>
    </location>
    <ligand>
        <name>FAD</name>
        <dbReference type="ChEBI" id="CHEBI:57692"/>
    </ligand>
</feature>
<dbReference type="InterPro" id="IPR002081">
    <property type="entry name" value="Cryptochrome/DNA_photolyase_1"/>
</dbReference>
<dbReference type="Pfam" id="PF00875">
    <property type="entry name" value="DNA_photolyase"/>
    <property type="match status" value="1"/>
</dbReference>
<feature type="binding site" evidence="4">
    <location>
        <begin position="372"/>
        <end position="374"/>
    </location>
    <ligand>
        <name>FAD</name>
        <dbReference type="ChEBI" id="CHEBI:57692"/>
    </ligand>
</feature>
<gene>
    <name evidence="8" type="ORF">SAMN04515678_10156</name>
</gene>
<dbReference type="InterPro" id="IPR036155">
    <property type="entry name" value="Crypto/Photolyase_N_sf"/>
</dbReference>
<dbReference type="GO" id="GO:0071949">
    <property type="term" value="F:FAD binding"/>
    <property type="evidence" value="ECO:0007669"/>
    <property type="project" value="TreeGrafter"/>
</dbReference>
<evidence type="ECO:0000256" key="4">
    <source>
        <dbReference type="PIRSR" id="PIRSR602081-1"/>
    </source>
</evidence>
<dbReference type="PRINTS" id="PR00147">
    <property type="entry name" value="DNAPHOTLYASE"/>
</dbReference>
<dbReference type="Gene3D" id="1.25.40.80">
    <property type="match status" value="1"/>
</dbReference>
<evidence type="ECO:0000256" key="2">
    <source>
        <dbReference type="ARBA" id="ARBA00022630"/>
    </source>
</evidence>
<reference evidence="8 9" key="1">
    <citation type="submission" date="2016-10" db="EMBL/GenBank/DDBJ databases">
        <authorList>
            <person name="Varghese N."/>
            <person name="Submissions S."/>
        </authorList>
    </citation>
    <scope>NUCLEOTIDE SEQUENCE [LARGE SCALE GENOMIC DNA]</scope>
    <source>
        <strain evidence="9">YIM D21,KCTC 23444,ACCC 10710</strain>
    </source>
</reference>
<dbReference type="RefSeq" id="WP_149753844.1">
    <property type="nucleotide sequence ID" value="NZ_FOMS01000001.1"/>
</dbReference>
<feature type="binding site" evidence="4">
    <location>
        <position position="270"/>
    </location>
    <ligand>
        <name>FAD</name>
        <dbReference type="ChEBI" id="CHEBI:57692"/>
    </ligand>
</feature>
<evidence type="ECO:0000256" key="6">
    <source>
        <dbReference type="RuleBase" id="RU004182"/>
    </source>
</evidence>
<evidence type="ECO:0000256" key="5">
    <source>
        <dbReference type="PIRSR" id="PIRSR602081-2"/>
    </source>
</evidence>
<dbReference type="GO" id="GO:0003677">
    <property type="term" value="F:DNA binding"/>
    <property type="evidence" value="ECO:0007669"/>
    <property type="project" value="TreeGrafter"/>
</dbReference>
<keyword evidence="2 4" id="KW-0285">Flavoprotein</keyword>
<dbReference type="Pfam" id="PF03441">
    <property type="entry name" value="FAD_binding_7"/>
    <property type="match status" value="1"/>
</dbReference>
<keyword evidence="3 4" id="KW-0274">FAD</keyword>
<dbReference type="SUPFAM" id="SSF48173">
    <property type="entry name" value="Cryptochrome/photolyase FAD-binding domain"/>
    <property type="match status" value="1"/>
</dbReference>
<dbReference type="Proteomes" id="UP000325289">
    <property type="component" value="Unassembled WGS sequence"/>
</dbReference>
<sequence length="472" mass="53846">MPETPTILWFRRDLRLSDHPAWDAALRRGGPVIPVFLRDEGVKMLRTAPAWRLGLGAGALAETLEAKGSRLILRSGPAREALEALIEETGAGAVYWMRAYDPVSVERDRGVKEALKARGLDAQSFAGHLMFEPWSVETKTGGFYKVFTPFWRAVKDREVDTPLGTPGDLAPPGRWPESEALEDWALGAGMRRGAEVVRPYVTLGESAAQSRLGAFMASKVEEYGDARDIPSVDGTSNLSENLSLGEITPRQCWHAGLRALDEGKAGAQTFLQELVWREFGYHLMWHTPRLLYDNWREEWDAFPWNEDRRRKEVIAWTRGRTGIPFVDAAMREMYVTGRMHNRGRMIVASYLCKHLMCHWKIGMEWFEDHLIDWDPASNSLGWQWSAGSGPDATPYFRVFNPETQLDRFDKDRTYVNRWIAEGQDSPPQEARSYFHAIPERWAMAPDDAYPDPIVDAREGRKRALEAYENRDF</sequence>
<dbReference type="PROSITE" id="PS51645">
    <property type="entry name" value="PHR_CRY_ALPHA_BETA"/>
    <property type="match status" value="1"/>
</dbReference>
<dbReference type="InterPro" id="IPR006050">
    <property type="entry name" value="DNA_photolyase_N"/>
</dbReference>
<keyword evidence="9" id="KW-1185">Reference proteome</keyword>
<name>A0A1I1SA05_9RHOB</name>
<dbReference type="InterPro" id="IPR014729">
    <property type="entry name" value="Rossmann-like_a/b/a_fold"/>
</dbReference>